<dbReference type="EMBL" id="KQ979294">
    <property type="protein sequence ID" value="KYN22001.1"/>
    <property type="molecule type" value="Genomic_DNA"/>
</dbReference>
<name>A0A151JAG2_9HYME</name>
<organism evidence="1 2">
    <name type="scientific">Trachymyrmex cornetzi</name>
    <dbReference type="NCBI Taxonomy" id="471704"/>
    <lineage>
        <taxon>Eukaryota</taxon>
        <taxon>Metazoa</taxon>
        <taxon>Ecdysozoa</taxon>
        <taxon>Arthropoda</taxon>
        <taxon>Hexapoda</taxon>
        <taxon>Insecta</taxon>
        <taxon>Pterygota</taxon>
        <taxon>Neoptera</taxon>
        <taxon>Endopterygota</taxon>
        <taxon>Hymenoptera</taxon>
        <taxon>Apocrita</taxon>
        <taxon>Aculeata</taxon>
        <taxon>Formicoidea</taxon>
        <taxon>Formicidae</taxon>
        <taxon>Myrmicinae</taxon>
        <taxon>Trachymyrmex</taxon>
    </lineage>
</organism>
<gene>
    <name evidence="1" type="ORF">ALC57_05613</name>
</gene>
<evidence type="ECO:0008006" key="3">
    <source>
        <dbReference type="Google" id="ProtNLM"/>
    </source>
</evidence>
<dbReference type="AlphaFoldDB" id="A0A151JAG2"/>
<evidence type="ECO:0000313" key="1">
    <source>
        <dbReference type="EMBL" id="KYN22001.1"/>
    </source>
</evidence>
<evidence type="ECO:0000313" key="2">
    <source>
        <dbReference type="Proteomes" id="UP000078492"/>
    </source>
</evidence>
<accession>A0A151JAG2</accession>
<reference evidence="1 2" key="1">
    <citation type="submission" date="2015-09" db="EMBL/GenBank/DDBJ databases">
        <title>Trachymyrmex cornetzi WGS genome.</title>
        <authorList>
            <person name="Nygaard S."/>
            <person name="Hu H."/>
            <person name="Boomsma J."/>
            <person name="Zhang G."/>
        </authorList>
    </citation>
    <scope>NUCLEOTIDE SEQUENCE [LARGE SCALE GENOMIC DNA]</scope>
    <source>
        <strain evidence="1">Tcor2-1</strain>
        <tissue evidence="1">Whole body</tissue>
    </source>
</reference>
<protein>
    <recommendedName>
        <fullName evidence="3">Reverse transcriptase domain-containing protein</fullName>
    </recommendedName>
</protein>
<keyword evidence="2" id="KW-1185">Reference proteome</keyword>
<proteinExistence type="predicted"/>
<sequence length="71" mass="8167">MPTLYKVYTTALLERLREEVEGKGLIPHNQTGFRKGMETLYNIYVLNFLINRQVRKKGGKFSIICGFKGSV</sequence>
<dbReference type="Proteomes" id="UP000078492">
    <property type="component" value="Unassembled WGS sequence"/>
</dbReference>